<proteinExistence type="predicted"/>
<name>A0A0S4LJY3_9BACT</name>
<dbReference type="Proteomes" id="UP000198736">
    <property type="component" value="Unassembled WGS sequence"/>
</dbReference>
<dbReference type="RefSeq" id="WP_090899359.1">
    <property type="nucleotide sequence ID" value="NZ_CZPZ01000023.1"/>
</dbReference>
<evidence type="ECO:0000313" key="2">
    <source>
        <dbReference type="Proteomes" id="UP000198736"/>
    </source>
</evidence>
<dbReference type="InterPro" id="IPR035093">
    <property type="entry name" value="RelE/ParE_toxin_dom_sf"/>
</dbReference>
<dbReference type="InterPro" id="IPR007711">
    <property type="entry name" value="HigB-1"/>
</dbReference>
<sequence length="92" mass="10632">MIQSFRHKGLRKFFESGSAAGIQPHHSKRLRMLLAALDTALSIEDMNVPGFRLHPLKGSERGRWSVWINGNCRLTFTFKDGHAYVLDYEDYH</sequence>
<dbReference type="Pfam" id="PF05015">
    <property type="entry name" value="HigB-like_toxin"/>
    <property type="match status" value="1"/>
</dbReference>
<dbReference type="AlphaFoldDB" id="A0A0S4LJY3"/>
<reference evidence="2" key="1">
    <citation type="submission" date="2015-10" db="EMBL/GenBank/DDBJ databases">
        <authorList>
            <person name="Luecker S."/>
            <person name="Luecker S."/>
        </authorList>
    </citation>
    <scope>NUCLEOTIDE SEQUENCE [LARGE SCALE GENOMIC DNA]</scope>
</reference>
<gene>
    <name evidence="1" type="ORF">COMA2_30019</name>
</gene>
<dbReference type="Gene3D" id="3.30.2310.20">
    <property type="entry name" value="RelE-like"/>
    <property type="match status" value="1"/>
</dbReference>
<organism evidence="1 2">
    <name type="scientific">Candidatus Nitrospira nitrificans</name>
    <dbReference type="NCBI Taxonomy" id="1742973"/>
    <lineage>
        <taxon>Bacteria</taxon>
        <taxon>Pseudomonadati</taxon>
        <taxon>Nitrospirota</taxon>
        <taxon>Nitrospiria</taxon>
        <taxon>Nitrospirales</taxon>
        <taxon>Nitrospiraceae</taxon>
        <taxon>Nitrospira</taxon>
    </lineage>
</organism>
<dbReference type="STRING" id="1742973.COMA2_30019"/>
<protein>
    <submittedName>
        <fullName evidence="1">Plasmid maintenance system killer</fullName>
    </submittedName>
</protein>
<accession>A0A0S4LJY3</accession>
<evidence type="ECO:0000313" key="1">
    <source>
        <dbReference type="EMBL" id="CUS36989.1"/>
    </source>
</evidence>
<dbReference type="PANTHER" id="PTHR40266:SF2">
    <property type="entry name" value="TOXIN HIGB-1"/>
    <property type="match status" value="1"/>
</dbReference>
<dbReference type="EMBL" id="CZPZ01000023">
    <property type="protein sequence ID" value="CUS36989.1"/>
    <property type="molecule type" value="Genomic_DNA"/>
</dbReference>
<dbReference type="PANTHER" id="PTHR40266">
    <property type="entry name" value="TOXIN HIGB-1"/>
    <property type="match status" value="1"/>
</dbReference>
<keyword evidence="2" id="KW-1185">Reference proteome</keyword>
<dbReference type="SUPFAM" id="SSF143011">
    <property type="entry name" value="RelE-like"/>
    <property type="match status" value="1"/>
</dbReference>
<dbReference type="OrthoDB" id="9801102at2"/>